<dbReference type="EMBL" id="WUBL01000026">
    <property type="protein sequence ID" value="KAF2970236.1"/>
    <property type="molecule type" value="Genomic_DNA"/>
</dbReference>
<sequence>MCYQTVDAKHGEAHQKLEELHTKKKPEISRASDYLFHGPPCSFIKKGPGGTHGTTTPPCGRRECGWGAGVLLEPFWELAIDQPEGGVVAKSTQPIGLLFGPGSSESGRDIDTCRIAAHK</sequence>
<gene>
    <name evidence="1" type="ORF">GQX73_g3397</name>
</gene>
<protein>
    <submittedName>
        <fullName evidence="1">Uncharacterized protein</fullName>
    </submittedName>
</protein>
<evidence type="ECO:0000313" key="1">
    <source>
        <dbReference type="EMBL" id="KAF2970236.1"/>
    </source>
</evidence>
<reference evidence="1 2" key="1">
    <citation type="submission" date="2019-12" db="EMBL/GenBank/DDBJ databases">
        <title>Draft genome sequence of the ascomycete Xylaria multiplex DSM 110363.</title>
        <authorList>
            <person name="Buettner E."/>
            <person name="Kellner H."/>
        </authorList>
    </citation>
    <scope>NUCLEOTIDE SEQUENCE [LARGE SCALE GENOMIC DNA]</scope>
    <source>
        <strain evidence="1 2">DSM 110363</strain>
    </source>
</reference>
<dbReference type="Proteomes" id="UP000481858">
    <property type="component" value="Unassembled WGS sequence"/>
</dbReference>
<dbReference type="AlphaFoldDB" id="A0A7C8N7G7"/>
<accession>A0A7C8N7G7</accession>
<name>A0A7C8N7G7_9PEZI</name>
<dbReference type="InParanoid" id="A0A7C8N7G7"/>
<evidence type="ECO:0000313" key="2">
    <source>
        <dbReference type="Proteomes" id="UP000481858"/>
    </source>
</evidence>
<comment type="caution">
    <text evidence="1">The sequence shown here is derived from an EMBL/GenBank/DDBJ whole genome shotgun (WGS) entry which is preliminary data.</text>
</comment>
<proteinExistence type="predicted"/>
<organism evidence="1 2">
    <name type="scientific">Xylaria multiplex</name>
    <dbReference type="NCBI Taxonomy" id="323545"/>
    <lineage>
        <taxon>Eukaryota</taxon>
        <taxon>Fungi</taxon>
        <taxon>Dikarya</taxon>
        <taxon>Ascomycota</taxon>
        <taxon>Pezizomycotina</taxon>
        <taxon>Sordariomycetes</taxon>
        <taxon>Xylariomycetidae</taxon>
        <taxon>Xylariales</taxon>
        <taxon>Xylariaceae</taxon>
        <taxon>Xylaria</taxon>
    </lineage>
</organism>
<dbReference type="OrthoDB" id="10615707at2759"/>
<keyword evidence="2" id="KW-1185">Reference proteome</keyword>